<dbReference type="SUPFAM" id="SSF54427">
    <property type="entry name" value="NTF2-like"/>
    <property type="match status" value="1"/>
</dbReference>
<reference evidence="2" key="1">
    <citation type="submission" date="2022-06" db="EMBL/GenBank/DDBJ databases">
        <title>Sphingomonas sp. nov. isolated from rhizosphere soil of tomato.</title>
        <authorList>
            <person name="Dong H."/>
            <person name="Gao R."/>
        </authorList>
    </citation>
    <scope>NUCLEOTIDE SEQUENCE</scope>
    <source>
        <strain evidence="2">MMSM24</strain>
    </source>
</reference>
<evidence type="ECO:0000313" key="2">
    <source>
        <dbReference type="EMBL" id="MCW6535272.1"/>
    </source>
</evidence>
<dbReference type="EMBL" id="JANFAV010000006">
    <property type="protein sequence ID" value="MCW6535272.1"/>
    <property type="molecule type" value="Genomic_DNA"/>
</dbReference>
<dbReference type="PANTHER" id="PTHR34003:SF2">
    <property type="entry name" value="SNOAL-LIKE DOMAIN-CONTAINING PROTEIN"/>
    <property type="match status" value="1"/>
</dbReference>
<sequence length="123" mass="14172">MSVSQQVDGLIEMVERGEFLEAFPRFYATDAEMQENDNPPRVGIDALIANERMMLAAFPKMTARALSRFVDGDQAVIRWTFEFVAPNGATIRLDELTLQTWRDDRIVHEKFYYDPVQMRPVVG</sequence>
<feature type="domain" description="SnoaL-like" evidence="1">
    <location>
        <begin position="9"/>
        <end position="108"/>
    </location>
</feature>
<evidence type="ECO:0000259" key="1">
    <source>
        <dbReference type="Pfam" id="PF12680"/>
    </source>
</evidence>
<dbReference type="Proteomes" id="UP001165565">
    <property type="component" value="Unassembled WGS sequence"/>
</dbReference>
<name>A0AA41Z9I1_9SPHN</name>
<dbReference type="InterPro" id="IPR037401">
    <property type="entry name" value="SnoaL-like"/>
</dbReference>
<dbReference type="AlphaFoldDB" id="A0AA41Z9I1"/>
<keyword evidence="3" id="KW-1185">Reference proteome</keyword>
<proteinExistence type="predicted"/>
<comment type="caution">
    <text evidence="2">The sequence shown here is derived from an EMBL/GenBank/DDBJ whole genome shotgun (WGS) entry which is preliminary data.</text>
</comment>
<organism evidence="2 3">
    <name type="scientific">Sphingomonas lycopersici</name>
    <dbReference type="NCBI Taxonomy" id="2951807"/>
    <lineage>
        <taxon>Bacteria</taxon>
        <taxon>Pseudomonadati</taxon>
        <taxon>Pseudomonadota</taxon>
        <taxon>Alphaproteobacteria</taxon>
        <taxon>Sphingomonadales</taxon>
        <taxon>Sphingomonadaceae</taxon>
        <taxon>Sphingomonas</taxon>
    </lineage>
</organism>
<gene>
    <name evidence="2" type="ORF">NEE01_10815</name>
</gene>
<dbReference type="InterPro" id="IPR032710">
    <property type="entry name" value="NTF2-like_dom_sf"/>
</dbReference>
<dbReference type="Pfam" id="PF12680">
    <property type="entry name" value="SnoaL_2"/>
    <property type="match status" value="1"/>
</dbReference>
<evidence type="ECO:0000313" key="3">
    <source>
        <dbReference type="Proteomes" id="UP001165565"/>
    </source>
</evidence>
<dbReference type="Gene3D" id="3.10.450.50">
    <property type="match status" value="1"/>
</dbReference>
<dbReference type="RefSeq" id="WP_265268931.1">
    <property type="nucleotide sequence ID" value="NZ_JANFAV010000006.1"/>
</dbReference>
<accession>A0AA41Z9I1</accession>
<protein>
    <submittedName>
        <fullName evidence="2">Ester cyclase</fullName>
    </submittedName>
</protein>
<dbReference type="PANTHER" id="PTHR34003">
    <property type="entry name" value="BLL2395 PROTEIN"/>
    <property type="match status" value="1"/>
</dbReference>